<comment type="similarity">
    <text evidence="2">Belongs to the peptidase M13 family.</text>
</comment>
<name>A0A6C0IGA2_9ZZZZ</name>
<feature type="domain" description="Peptidase M13 C-terminal" evidence="8">
    <location>
        <begin position="522"/>
        <end position="720"/>
    </location>
</feature>
<dbReference type="Gene3D" id="1.10.1380.10">
    <property type="entry name" value="Neutral endopeptidase , domain2"/>
    <property type="match status" value="1"/>
</dbReference>
<dbReference type="CDD" id="cd08662">
    <property type="entry name" value="M13"/>
    <property type="match status" value="1"/>
</dbReference>
<evidence type="ECO:0000256" key="4">
    <source>
        <dbReference type="ARBA" id="ARBA00022723"/>
    </source>
</evidence>
<dbReference type="PANTHER" id="PTHR11733:SF167">
    <property type="entry name" value="FI17812P1-RELATED"/>
    <property type="match status" value="1"/>
</dbReference>
<sequence>MNNKTRKKIVNNKRDKKIVTNNKTQKKMFMCNIGLKPFEIDFSKKRGASFFNKSEKTKKKDFVKQLLSQFAPNSIKPVNDFYDYINYQWLKDTTLQEEQKYIVQIDDFRLVQDKVYQELNVIILDYIKTHNNRLSKNLKNLYTSVIKMNPKSYSRKIGKQMEYIINDFISKNNPWALLAYINSDEMLATGAPFVWSLNPDDMNPKQFCSYINPHTFTILDINVYYDDGTNIKYKEKYKKEFFKYCKKLFNTVLGPNDYNPEDVFNVEVEIFNSLGCLKVTKQEENIYNKVTTDEALSKYGFDWKEFTQNMGYKKTPPFFVTSSLNYLKCGSELLVKNWNSIRWKTYWVFLLIKRIARFTKDWENITYDFYGDYERGQTKINRSDAVSASLYMSIAFNTFLTNEYVKKYEKPESIEFVRILCNDLKVVFRRILSNNSWLTPKTKKYALEKLSHFKFIIGKPEDLSEDPDLNYSTILYDNMVKIMLWRHKLFIELDGKPVIDIPMMDWTQYPVKMVGTQAYIVNASYTPSKNAIYINLGYIQKPFVDLEERGIEYNLAHLGFTIGHEMSHGFDDMGSKYGWDGKLNDWWTTEDKKKYKVIQDDVIKQYEVYAARDGVNFDASIGIGEDLADISGFAICNEYLRDFQDKNEDLIPIKELSFKVFNVYYALQQRQKVSKKALAAQLKTNPHPLDKYRCNVPLSRSQIFRGLYDVKKGDGMWWHNTNTIW</sequence>
<evidence type="ECO:0000313" key="10">
    <source>
        <dbReference type="EMBL" id="QHT90927.1"/>
    </source>
</evidence>
<keyword evidence="4" id="KW-0479">Metal-binding</keyword>
<feature type="domain" description="Peptidase M13 N-terminal" evidence="9">
    <location>
        <begin position="77"/>
        <end position="460"/>
    </location>
</feature>
<dbReference type="GO" id="GO:0005886">
    <property type="term" value="C:plasma membrane"/>
    <property type="evidence" value="ECO:0007669"/>
    <property type="project" value="TreeGrafter"/>
</dbReference>
<evidence type="ECO:0000256" key="1">
    <source>
        <dbReference type="ARBA" id="ARBA00001947"/>
    </source>
</evidence>
<dbReference type="PROSITE" id="PS51885">
    <property type="entry name" value="NEPRILYSIN"/>
    <property type="match status" value="1"/>
</dbReference>
<evidence type="ECO:0000256" key="6">
    <source>
        <dbReference type="ARBA" id="ARBA00022833"/>
    </source>
</evidence>
<evidence type="ECO:0000256" key="5">
    <source>
        <dbReference type="ARBA" id="ARBA00022801"/>
    </source>
</evidence>
<dbReference type="Pfam" id="PF05649">
    <property type="entry name" value="Peptidase_M13_N"/>
    <property type="match status" value="1"/>
</dbReference>
<dbReference type="AlphaFoldDB" id="A0A6C0IGA2"/>
<accession>A0A6C0IGA2</accession>
<keyword evidence="3" id="KW-0645">Protease</keyword>
<organism evidence="10">
    <name type="scientific">viral metagenome</name>
    <dbReference type="NCBI Taxonomy" id="1070528"/>
    <lineage>
        <taxon>unclassified sequences</taxon>
        <taxon>metagenomes</taxon>
        <taxon>organismal metagenomes</taxon>
    </lineage>
</organism>
<reference evidence="10" key="1">
    <citation type="journal article" date="2020" name="Nature">
        <title>Giant virus diversity and host interactions through global metagenomics.</title>
        <authorList>
            <person name="Schulz F."/>
            <person name="Roux S."/>
            <person name="Paez-Espino D."/>
            <person name="Jungbluth S."/>
            <person name="Walsh D.A."/>
            <person name="Denef V.J."/>
            <person name="McMahon K.D."/>
            <person name="Konstantinidis K.T."/>
            <person name="Eloe-Fadrosh E.A."/>
            <person name="Kyrpides N.C."/>
            <person name="Woyke T."/>
        </authorList>
    </citation>
    <scope>NUCLEOTIDE SEQUENCE</scope>
    <source>
        <strain evidence="10">GVMAG-M-3300023184-72</strain>
    </source>
</reference>
<dbReference type="InterPro" id="IPR042089">
    <property type="entry name" value="Peptidase_M13_dom_2"/>
</dbReference>
<evidence type="ECO:0000256" key="7">
    <source>
        <dbReference type="ARBA" id="ARBA00023049"/>
    </source>
</evidence>
<proteinExistence type="inferred from homology"/>
<dbReference type="Gene3D" id="3.40.390.10">
    <property type="entry name" value="Collagenase (Catalytic Domain)"/>
    <property type="match status" value="1"/>
</dbReference>
<evidence type="ECO:0000256" key="2">
    <source>
        <dbReference type="ARBA" id="ARBA00007357"/>
    </source>
</evidence>
<dbReference type="Pfam" id="PF01431">
    <property type="entry name" value="Peptidase_M13"/>
    <property type="match status" value="1"/>
</dbReference>
<dbReference type="PANTHER" id="PTHR11733">
    <property type="entry name" value="ZINC METALLOPROTEASE FAMILY M13 NEPRILYSIN-RELATED"/>
    <property type="match status" value="1"/>
</dbReference>
<dbReference type="InterPro" id="IPR018497">
    <property type="entry name" value="Peptidase_M13_C"/>
</dbReference>
<dbReference type="GO" id="GO:0004222">
    <property type="term" value="F:metalloendopeptidase activity"/>
    <property type="evidence" value="ECO:0007669"/>
    <property type="project" value="InterPro"/>
</dbReference>
<keyword evidence="6" id="KW-0862">Zinc</keyword>
<evidence type="ECO:0008006" key="11">
    <source>
        <dbReference type="Google" id="ProtNLM"/>
    </source>
</evidence>
<keyword evidence="5" id="KW-0378">Hydrolase</keyword>
<protein>
    <recommendedName>
        <fullName evidence="11">Peptidase M13 C-terminal domain-containing protein</fullName>
    </recommendedName>
</protein>
<dbReference type="GO" id="GO:0016485">
    <property type="term" value="P:protein processing"/>
    <property type="evidence" value="ECO:0007669"/>
    <property type="project" value="TreeGrafter"/>
</dbReference>
<dbReference type="SUPFAM" id="SSF55486">
    <property type="entry name" value="Metalloproteases ('zincins'), catalytic domain"/>
    <property type="match status" value="1"/>
</dbReference>
<evidence type="ECO:0000259" key="9">
    <source>
        <dbReference type="Pfam" id="PF05649"/>
    </source>
</evidence>
<evidence type="ECO:0000256" key="3">
    <source>
        <dbReference type="ARBA" id="ARBA00022670"/>
    </source>
</evidence>
<evidence type="ECO:0000259" key="8">
    <source>
        <dbReference type="Pfam" id="PF01431"/>
    </source>
</evidence>
<dbReference type="InterPro" id="IPR008753">
    <property type="entry name" value="Peptidase_M13_N"/>
</dbReference>
<dbReference type="InterPro" id="IPR000718">
    <property type="entry name" value="Peptidase_M13"/>
</dbReference>
<dbReference type="GO" id="GO:0046872">
    <property type="term" value="F:metal ion binding"/>
    <property type="evidence" value="ECO:0007669"/>
    <property type="project" value="UniProtKB-KW"/>
</dbReference>
<keyword evidence="7" id="KW-0482">Metalloprotease</keyword>
<dbReference type="InterPro" id="IPR024079">
    <property type="entry name" value="MetalloPept_cat_dom_sf"/>
</dbReference>
<dbReference type="EMBL" id="MN740161">
    <property type="protein sequence ID" value="QHT90927.1"/>
    <property type="molecule type" value="Genomic_DNA"/>
</dbReference>
<comment type="cofactor">
    <cofactor evidence="1">
        <name>Zn(2+)</name>
        <dbReference type="ChEBI" id="CHEBI:29105"/>
    </cofactor>
</comment>